<dbReference type="Proteomes" id="UP000009168">
    <property type="component" value="Unassembled WGS sequence"/>
</dbReference>
<feature type="compositionally biased region" description="Low complexity" evidence="1">
    <location>
        <begin position="990"/>
        <end position="1003"/>
    </location>
</feature>
<organism evidence="2 3">
    <name type="scientific">Tetrahymena thermophila (strain SB210)</name>
    <dbReference type="NCBI Taxonomy" id="312017"/>
    <lineage>
        <taxon>Eukaryota</taxon>
        <taxon>Sar</taxon>
        <taxon>Alveolata</taxon>
        <taxon>Ciliophora</taxon>
        <taxon>Intramacronucleata</taxon>
        <taxon>Oligohymenophorea</taxon>
        <taxon>Hymenostomatida</taxon>
        <taxon>Tetrahymenina</taxon>
        <taxon>Tetrahymenidae</taxon>
        <taxon>Tetrahymena</taxon>
    </lineage>
</organism>
<evidence type="ECO:0000256" key="1">
    <source>
        <dbReference type="SAM" id="MobiDB-lite"/>
    </source>
</evidence>
<evidence type="ECO:0000313" key="2">
    <source>
        <dbReference type="EMBL" id="EAR87038.1"/>
    </source>
</evidence>
<dbReference type="EMBL" id="GG662856">
    <property type="protein sequence ID" value="EAR87038.1"/>
    <property type="molecule type" value="Genomic_DNA"/>
</dbReference>
<feature type="region of interest" description="Disordered" evidence="1">
    <location>
        <begin position="642"/>
        <end position="661"/>
    </location>
</feature>
<feature type="compositionally biased region" description="Polar residues" evidence="1">
    <location>
        <begin position="975"/>
        <end position="989"/>
    </location>
</feature>
<reference evidence="3" key="1">
    <citation type="journal article" date="2006" name="PLoS Biol.">
        <title>Macronuclear genome sequence of the ciliate Tetrahymena thermophila, a model eukaryote.</title>
        <authorList>
            <person name="Eisen J.A."/>
            <person name="Coyne R.S."/>
            <person name="Wu M."/>
            <person name="Wu D."/>
            <person name="Thiagarajan M."/>
            <person name="Wortman J.R."/>
            <person name="Badger J.H."/>
            <person name="Ren Q."/>
            <person name="Amedeo P."/>
            <person name="Jones K.M."/>
            <person name="Tallon L.J."/>
            <person name="Delcher A.L."/>
            <person name="Salzberg S.L."/>
            <person name="Silva J.C."/>
            <person name="Haas B.J."/>
            <person name="Majoros W.H."/>
            <person name="Farzad M."/>
            <person name="Carlton J.M."/>
            <person name="Smith R.K. Jr."/>
            <person name="Garg J."/>
            <person name="Pearlman R.E."/>
            <person name="Karrer K.M."/>
            <person name="Sun L."/>
            <person name="Manning G."/>
            <person name="Elde N.C."/>
            <person name="Turkewitz A.P."/>
            <person name="Asai D.J."/>
            <person name="Wilkes D.E."/>
            <person name="Wang Y."/>
            <person name="Cai H."/>
            <person name="Collins K."/>
            <person name="Stewart B.A."/>
            <person name="Lee S.R."/>
            <person name="Wilamowska K."/>
            <person name="Weinberg Z."/>
            <person name="Ruzzo W.L."/>
            <person name="Wloga D."/>
            <person name="Gaertig J."/>
            <person name="Frankel J."/>
            <person name="Tsao C.-C."/>
            <person name="Gorovsky M.A."/>
            <person name="Keeling P.J."/>
            <person name="Waller R.F."/>
            <person name="Patron N.J."/>
            <person name="Cherry J.M."/>
            <person name="Stover N.A."/>
            <person name="Krieger C.J."/>
            <person name="del Toro C."/>
            <person name="Ryder H.F."/>
            <person name="Williamson S.C."/>
            <person name="Barbeau R.A."/>
            <person name="Hamilton E.P."/>
            <person name="Orias E."/>
        </authorList>
    </citation>
    <scope>NUCLEOTIDE SEQUENCE [LARGE SCALE GENOMIC DNA]</scope>
    <source>
        <strain evidence="3">SB210</strain>
    </source>
</reference>
<dbReference type="InParanoid" id="Q22NX3"/>
<keyword evidence="3" id="KW-1185">Reference proteome</keyword>
<protein>
    <submittedName>
        <fullName evidence="2">Uncharacterized protein</fullName>
    </submittedName>
</protein>
<sequence length="1684" mass="191335">MKNTIADGYYLNQNQLNYCELDLIQEADPNDEKTIKNSEKLGYNSQVSDIFLSKLSRSGEKEGEDLASSKRIYPILQAYKQESMLKQVDSVIEINTEQKDQQITDELQNNTKYLFSNQNSKSIDQQELNIISSDQNISEQLNETNQQNEKQAVDNQKFSNSELQGNVHHCEEDILNQDQLSEKLSSLSQNTCQYIYEDENSSDSLIDEKVIEFRKTQANEEDYEEDCENQSKRISSGTVFIKGKSKELQSATIRKVEEEDIEDEEDEESEGGKKYYKKNNNYFRMSPEIIQIPANSFAKKYGQLDCQSDQIENTKESRIDSDSQVLTPQLNPQCQEESKVLEVVSLQDHQQGDMGICNIERQFSFKSSSQNGTVQNYENISKEKEGQQNTDDYTQINQKQSIDDSEKENLKFIIRKLNSKGDINQKMDLMSEGSMSLYEQINDRKPQAYKVGSMHLFSSSQGGVSAYNDDLNGNSDRSTLKRNTENVGNDFLQLNKQNQERVRSEEKANSPFASNEKNNSSLIASGFPFGKSGRGIFHSYRNPLDITEREQQILKSKKKQQKNNIFNIQNNKILSSELSQHSIEQGNKLNQCFSIHSVGDEIPNTISDTINNDLSSSSQIKKSTQNQNQINNPVSFKKRILTNQQHQSHHSPQPSSGSSAFNKEQINTKRDTIVNYYKSDQVIQNSDQFIENSIQNESNRFIIRQGSNQSIKSIRKTSINHTTGVNSAKKNTEENNSNISQNNNANLKQFQSVNHENCISGRSPINFSESPSIRSRMCQTQHIQENIKKIQGVKGNIFQSSIQSQQNYLCSEQNTQHIQNKSDIQSVQNSTQITTNVNTINNSHICNNSYNNGFNTYTNPSPILNPILHTYQNNSSAQSNQIQSSQNTVLSSYNKQQHQPNTKQLQINSNSIKLKQQQFTNIHNQQTNRSVQAAQQQVKVSSLNSSLIRKVNNKRRIASPNSNIFSKQNVNFTVSHNSSQQNPHTNYNQINNKGSNNISPNNQKQYNQQKLQGYNFTSQQATLTNPCQRPQNKLSIGSNICTSSSVSQHTSSNQNNTNNNSIFHNNQNLQIYNNSIINQPSILLMGASNTLTPSNNQNCNFPPQNFIGGKQTNENGIIIQNQQSSQNQYIKVSQNQTINHPSQVIFTGQQQSVLNTNQSISPKLHQRSNSRSKSQLYTQQVQECNSIENAVTIQPSTNQINNFNLIQANSNGQDQSALDIYGSFYYKTLNKSSLIYSPKRYSIDYPNAQSSTSSSSNTRQIVKDILKRQLNNNNQNNSKINEKLKKTTQIYLGNNTTSIYQALNNQNTANNLSFNQQKTQNSFNNYNQSNIQSSFNNNDSVIGIGYTNQINCYPQTYSHIPSASYQNQHYTANGLSNQITSSQQVGSAVQYYHQQNSLLNSKVSRNINNEETQYTLKTLPSAISLADCKQSQIQIQNPQYLPHQSHQFNQVNFNSYQNACNSTRPSRKSNYKKATSLNQKSKGPHFSRNSSLFENTNGSQNYISTLNVNNNYTIANNNSQQNSYVLKNNLNTLKLDNNSKSTLKKYIRASSELRKRPIRQVNVINKTNNSNNNSYIVNNQSNQIQNVWLSVNGTSASIQNQNIYQQDQQKSNIIGQLNQLNSHNSSQQNHLYSNSSSDILQNNQKQISKSIQESPQKKSVIKLLYERINSQSDEIAYDTFQQQQ</sequence>
<dbReference type="HOGENOM" id="CLU_241394_0_0_1"/>
<dbReference type="GeneID" id="7826804"/>
<feature type="region of interest" description="Disordered" evidence="1">
    <location>
        <begin position="975"/>
        <end position="1003"/>
    </location>
</feature>
<feature type="compositionally biased region" description="Basic and acidic residues" evidence="1">
    <location>
        <begin position="498"/>
        <end position="508"/>
    </location>
</feature>
<feature type="region of interest" description="Disordered" evidence="1">
    <location>
        <begin position="495"/>
        <end position="519"/>
    </location>
</feature>
<proteinExistence type="predicted"/>
<name>Q22NX3_TETTS</name>
<dbReference type="RefSeq" id="XP_001007283.1">
    <property type="nucleotide sequence ID" value="XM_001007283.1"/>
</dbReference>
<gene>
    <name evidence="2" type="ORF">TTHERM_00418220</name>
</gene>
<feature type="compositionally biased region" description="Low complexity" evidence="1">
    <location>
        <begin position="644"/>
        <end position="659"/>
    </location>
</feature>
<dbReference type="KEGG" id="tet:TTHERM_00418220"/>
<evidence type="ECO:0000313" key="3">
    <source>
        <dbReference type="Proteomes" id="UP000009168"/>
    </source>
</evidence>
<accession>Q22NX3</accession>